<keyword evidence="5" id="KW-0067">ATP-binding</keyword>
<keyword evidence="3" id="KW-0547">Nucleotide-binding</keyword>
<dbReference type="RefSeq" id="WP_284255119.1">
    <property type="nucleotide sequence ID" value="NZ_BAAAQO010000004.1"/>
</dbReference>
<evidence type="ECO:0000313" key="9">
    <source>
        <dbReference type="Proteomes" id="UP001157034"/>
    </source>
</evidence>
<dbReference type="Proteomes" id="UP001157034">
    <property type="component" value="Unassembled WGS sequence"/>
</dbReference>
<evidence type="ECO:0000256" key="3">
    <source>
        <dbReference type="ARBA" id="ARBA00022741"/>
    </source>
</evidence>
<keyword evidence="2" id="KW-0808">Transferase</keyword>
<dbReference type="InterPro" id="IPR002575">
    <property type="entry name" value="Aminoglycoside_PTrfase"/>
</dbReference>
<name>A0ABQ6K7E0_9MICO</name>
<feature type="domain" description="Aminoglycoside phosphotransferase" evidence="7">
    <location>
        <begin position="144"/>
        <end position="220"/>
    </location>
</feature>
<dbReference type="InterPro" id="IPR024165">
    <property type="entry name" value="Kan/Strep_kinase"/>
</dbReference>
<comment type="similarity">
    <text evidence="1">Belongs to the aminoglycoside phosphotransferase family.</text>
</comment>
<reference evidence="9" key="1">
    <citation type="journal article" date="2019" name="Int. J. Syst. Evol. Microbiol.">
        <title>The Global Catalogue of Microorganisms (GCM) 10K type strain sequencing project: providing services to taxonomists for standard genome sequencing and annotation.</title>
        <authorList>
            <consortium name="The Broad Institute Genomics Platform"/>
            <consortium name="The Broad Institute Genome Sequencing Center for Infectious Disease"/>
            <person name="Wu L."/>
            <person name="Ma J."/>
        </authorList>
    </citation>
    <scope>NUCLEOTIDE SEQUENCE [LARGE SCALE GENOMIC DNA]</scope>
    <source>
        <strain evidence="9">NBRC 108894</strain>
    </source>
</reference>
<evidence type="ECO:0000259" key="7">
    <source>
        <dbReference type="Pfam" id="PF01636"/>
    </source>
</evidence>
<keyword evidence="9" id="KW-1185">Reference proteome</keyword>
<proteinExistence type="inferred from homology"/>
<dbReference type="PIRSF" id="PIRSF000706">
    <property type="entry name" value="Kanamycin_kin"/>
    <property type="match status" value="1"/>
</dbReference>
<protein>
    <submittedName>
        <fullName evidence="8">Phosphotransferase</fullName>
    </submittedName>
</protein>
<gene>
    <name evidence="8" type="ORF">GCM10025881_34050</name>
</gene>
<evidence type="ECO:0000256" key="6">
    <source>
        <dbReference type="ARBA" id="ARBA00023251"/>
    </source>
</evidence>
<dbReference type="Pfam" id="PF01636">
    <property type="entry name" value="APH"/>
    <property type="match status" value="2"/>
</dbReference>
<comment type="caution">
    <text evidence="8">The sequence shown here is derived from an EMBL/GenBank/DDBJ whole genome shotgun (WGS) entry which is preliminary data.</text>
</comment>
<organism evidence="8 9">
    <name type="scientific">Pseudolysinimonas kribbensis</name>
    <dbReference type="NCBI Taxonomy" id="433641"/>
    <lineage>
        <taxon>Bacteria</taxon>
        <taxon>Bacillati</taxon>
        <taxon>Actinomycetota</taxon>
        <taxon>Actinomycetes</taxon>
        <taxon>Micrococcales</taxon>
        <taxon>Microbacteriaceae</taxon>
        <taxon>Pseudolysinimonas</taxon>
    </lineage>
</organism>
<feature type="domain" description="Aminoglycoside phosphotransferase" evidence="7">
    <location>
        <begin position="48"/>
        <end position="138"/>
    </location>
</feature>
<dbReference type="EMBL" id="BSVB01000001">
    <property type="protein sequence ID" value="GMA96581.1"/>
    <property type="molecule type" value="Genomic_DNA"/>
</dbReference>
<dbReference type="InterPro" id="IPR011009">
    <property type="entry name" value="Kinase-like_dom_sf"/>
</dbReference>
<evidence type="ECO:0000256" key="4">
    <source>
        <dbReference type="ARBA" id="ARBA00022777"/>
    </source>
</evidence>
<keyword evidence="4" id="KW-0418">Kinase</keyword>
<evidence type="ECO:0000256" key="5">
    <source>
        <dbReference type="ARBA" id="ARBA00022840"/>
    </source>
</evidence>
<dbReference type="Gene3D" id="3.90.1200.10">
    <property type="match status" value="1"/>
</dbReference>
<evidence type="ECO:0000256" key="2">
    <source>
        <dbReference type="ARBA" id="ARBA00022679"/>
    </source>
</evidence>
<sequence length="231" mass="24792">MVNSPALSGMPPSGTTVPALVRAAAGDDELEAVWLNELGGLTYRAGARYLKWSPPGGPDLTAERARLDWASPYHPVPEVLQLRVDAGAQLLVTRALPGASAVLLEPRIAARALGEGLRALHEHLPVAACPFSRSAEERGGVNPPPVDEPVVAHGDPCVPNTLVGADGRWSAHVDLGRLGRADRWADLAVASGNLDLNFGPGWQPEFFAAYGIGRDEERIRYYRRRWDTEAA</sequence>
<dbReference type="SUPFAM" id="SSF56112">
    <property type="entry name" value="Protein kinase-like (PK-like)"/>
    <property type="match status" value="1"/>
</dbReference>
<accession>A0ABQ6K7E0</accession>
<dbReference type="Gene3D" id="3.30.200.20">
    <property type="entry name" value="Phosphorylase Kinase, domain 1"/>
    <property type="match status" value="1"/>
</dbReference>
<evidence type="ECO:0000313" key="8">
    <source>
        <dbReference type="EMBL" id="GMA96581.1"/>
    </source>
</evidence>
<keyword evidence="6" id="KW-0046">Antibiotic resistance</keyword>
<evidence type="ECO:0000256" key="1">
    <source>
        <dbReference type="ARBA" id="ARBA00006219"/>
    </source>
</evidence>